<reference evidence="4 5" key="1">
    <citation type="submission" date="2023-09" db="EMBL/GenBank/DDBJ databases">
        <title>Nesidiocoris tenuis whole genome shotgun sequence.</title>
        <authorList>
            <person name="Shibata T."/>
            <person name="Shimoda M."/>
            <person name="Kobayashi T."/>
            <person name="Uehara T."/>
        </authorList>
    </citation>
    <scope>NUCLEOTIDE SEQUENCE [LARGE SCALE GENOMIC DNA]</scope>
    <source>
        <strain evidence="4 5">Japan</strain>
    </source>
</reference>
<protein>
    <submittedName>
        <fullName evidence="4">Protein with kazal</fullName>
    </submittedName>
</protein>
<dbReference type="Proteomes" id="UP001307889">
    <property type="component" value="Chromosome 5"/>
</dbReference>
<organism evidence="4 5">
    <name type="scientific">Nesidiocoris tenuis</name>
    <dbReference type="NCBI Taxonomy" id="355587"/>
    <lineage>
        <taxon>Eukaryota</taxon>
        <taxon>Metazoa</taxon>
        <taxon>Ecdysozoa</taxon>
        <taxon>Arthropoda</taxon>
        <taxon>Hexapoda</taxon>
        <taxon>Insecta</taxon>
        <taxon>Pterygota</taxon>
        <taxon>Neoptera</taxon>
        <taxon>Paraneoptera</taxon>
        <taxon>Hemiptera</taxon>
        <taxon>Heteroptera</taxon>
        <taxon>Panheteroptera</taxon>
        <taxon>Cimicomorpha</taxon>
        <taxon>Miridae</taxon>
        <taxon>Dicyphina</taxon>
        <taxon>Nesidiocoris</taxon>
    </lineage>
</organism>
<sequence>MFFVVLLLMYASSAAANGSDCCQKVMGSCRSACEQLYMDAIADLETKQQRLLDVKNFCSSSLSQFWNCINETQTKGDSKTWKSCCNHAVTDLCNNGCEIAESTTDLVQHCRKSDEMYLFDCVAIKQEREECCGLARKPECLNLCRRWVISPSQVSRNLLANMCSSNVINCLGTLVPRVPLREPHKYLHCCEHSNNIPSCKEACRSSLKKQANVDLDRLQENLNDAGCPGVSMHDRMWQCFLKGNDDPPIGNLEDPKPMHTVQRSTEKKKPPSRAGVNDAKLHCCKKAVSNHCKKLCFKIFTNEFDWQAFEKSCWSLQEENMNQCLDEVTEPCQPGCKDLKFCNLFNNRPLQLFRSCSKDSDNAARDDYKTWVRDKKIILPNMEPIYLKNIEECSPITWKALACALQLKPCDRQSQSTRICRTTCVKLLEVCLDESEFPSSSPKDRKEKIDDVCNKMAAPDETGCVSLDPFLEQMGENAVAEYTTPCADDTDCRPGTFCKVRHHCHQENEGCEQKKDCVPGCPVGQVAAYLVPTDAYVPIPTHVSGKNCFKICQCKTRINECESLYCIQQDYCTVHSETDIVTSDTTEVPSSYTSTQRHWTTTFSSGTTNEIPSTRNWNTPSAMSSSTRNPHTSLQHGSTLYIKCNLCICYGGEITCSKRNCNETLIDVSEPSFFRLPCNCDPVYEPVCTKSGLTLQNECIARCFGYKHIPGQCISQNTCESVTRERECPNCVSDHKVCLPSSEKDCQQHQCVATSGCKYFPEDPVCSEEGKTYRNLCAMSQARGTLAYHGPCLSAMLECNNSVVCGVDGNTYPSECHAIARYISVDYSGPCRAIGVINNATGEIEGCPADLECPALPAATTCALFIPPGACCPICAGAIRVLYSKKQIERSNRALNSRGSSEFTVEKIMKSLSRHVDVAECAIYGHLTMENDLIVLVKSNLKTPTELQLQICALEAEKLAVLIQRGSPRIATDLSTSILVYAKVVHYEYQVPGSADSIRVTTFLLYVSGCLILLADQ</sequence>
<feature type="domain" description="Kazal-like" evidence="3">
    <location>
        <begin position="672"/>
        <end position="715"/>
    </location>
</feature>
<dbReference type="Pfam" id="PF07648">
    <property type="entry name" value="Kazal_2"/>
    <property type="match status" value="2"/>
</dbReference>
<dbReference type="PANTHER" id="PTHR13487">
    <property type="entry name" value="SERINE PROTEASE INHIBITOR"/>
    <property type="match status" value="1"/>
</dbReference>
<evidence type="ECO:0000313" key="5">
    <source>
        <dbReference type="Proteomes" id="UP001307889"/>
    </source>
</evidence>
<dbReference type="InterPro" id="IPR002350">
    <property type="entry name" value="Kazal_dom"/>
</dbReference>
<proteinExistence type="predicted"/>
<dbReference type="InterPro" id="IPR056976">
    <property type="entry name" value="EGF1_RECK"/>
</dbReference>
<dbReference type="CDD" id="cd00104">
    <property type="entry name" value="KAZAL_FS"/>
    <property type="match status" value="1"/>
</dbReference>
<gene>
    <name evidence="4" type="ORF">NTJ_07330</name>
</gene>
<dbReference type="EMBL" id="AP028913">
    <property type="protein sequence ID" value="BES94521.1"/>
    <property type="molecule type" value="Genomic_DNA"/>
</dbReference>
<feature type="domain" description="Kazal-like" evidence="3">
    <location>
        <begin position="804"/>
        <end position="833"/>
    </location>
</feature>
<dbReference type="Pfam" id="PF22961">
    <property type="entry name" value="RECK-like_N"/>
    <property type="match status" value="1"/>
</dbReference>
<feature type="region of interest" description="Disordered" evidence="1">
    <location>
        <begin position="250"/>
        <end position="274"/>
    </location>
</feature>
<dbReference type="InterPro" id="IPR056979">
    <property type="entry name" value="FZ_RECK"/>
</dbReference>
<dbReference type="Gene3D" id="3.30.60.30">
    <property type="match status" value="2"/>
</dbReference>
<dbReference type="PROSITE" id="PS51465">
    <property type="entry name" value="KAZAL_2"/>
    <property type="match status" value="3"/>
</dbReference>
<evidence type="ECO:0000256" key="1">
    <source>
        <dbReference type="SAM" id="MobiDB-lite"/>
    </source>
</evidence>
<dbReference type="InterPro" id="IPR039016">
    <property type="entry name" value="RECK"/>
</dbReference>
<accession>A0ABN7AQM7</accession>
<feature type="chain" id="PRO_5046533296" evidence="2">
    <location>
        <begin position="17"/>
        <end position="1017"/>
    </location>
</feature>
<evidence type="ECO:0000313" key="4">
    <source>
        <dbReference type="EMBL" id="BES94521.1"/>
    </source>
</evidence>
<dbReference type="Pfam" id="PF25028">
    <property type="entry name" value="FnI_RECK"/>
    <property type="match status" value="1"/>
</dbReference>
<dbReference type="InterPro" id="IPR055110">
    <property type="entry name" value="RECK-like_N"/>
</dbReference>
<dbReference type="PANTHER" id="PTHR13487:SF3">
    <property type="entry name" value="REVERSION-INDUCING CYSTEINE-RICH PROTEIN WITH KAZAL MOTIFS"/>
    <property type="match status" value="1"/>
</dbReference>
<keyword evidence="5" id="KW-1185">Reference proteome</keyword>
<dbReference type="SUPFAM" id="SSF100895">
    <property type="entry name" value="Kazal-type serine protease inhibitors"/>
    <property type="match status" value="2"/>
</dbReference>
<name>A0ABN7AQM7_9HEMI</name>
<dbReference type="SMART" id="SM00280">
    <property type="entry name" value="KAZAL"/>
    <property type="match status" value="2"/>
</dbReference>
<feature type="domain" description="Kazal-like" evidence="3">
    <location>
        <begin position="740"/>
        <end position="794"/>
    </location>
</feature>
<dbReference type="InterPro" id="IPR056978">
    <property type="entry name" value="CC4_RECK"/>
</dbReference>
<feature type="signal peptide" evidence="2">
    <location>
        <begin position="1"/>
        <end position="16"/>
    </location>
</feature>
<evidence type="ECO:0000256" key="2">
    <source>
        <dbReference type="SAM" id="SignalP"/>
    </source>
</evidence>
<dbReference type="Pfam" id="PF25027">
    <property type="entry name" value="EGF1_RECK"/>
    <property type="match status" value="1"/>
</dbReference>
<dbReference type="InterPro" id="IPR056977">
    <property type="entry name" value="FnI_RECK"/>
</dbReference>
<dbReference type="Pfam" id="PF23332">
    <property type="entry name" value="CC4_RECK"/>
    <property type="match status" value="2"/>
</dbReference>
<dbReference type="InterPro" id="IPR036058">
    <property type="entry name" value="Kazal_dom_sf"/>
</dbReference>
<evidence type="ECO:0000259" key="3">
    <source>
        <dbReference type="PROSITE" id="PS51465"/>
    </source>
</evidence>
<dbReference type="Pfam" id="PF23298">
    <property type="entry name" value="FZ_RECK"/>
    <property type="match status" value="1"/>
</dbReference>
<feature type="region of interest" description="Disordered" evidence="1">
    <location>
        <begin position="610"/>
        <end position="629"/>
    </location>
</feature>
<keyword evidence="2" id="KW-0732">Signal</keyword>